<reference evidence="1" key="2">
    <citation type="journal article" date="2015" name="Data Brief">
        <title>Shoot transcriptome of the giant reed, Arundo donax.</title>
        <authorList>
            <person name="Barrero R.A."/>
            <person name="Guerrero F.D."/>
            <person name="Moolhuijzen P."/>
            <person name="Goolsby J.A."/>
            <person name="Tidwell J."/>
            <person name="Bellgard S.E."/>
            <person name="Bellgard M.I."/>
        </authorList>
    </citation>
    <scope>NUCLEOTIDE SEQUENCE</scope>
    <source>
        <tissue evidence="1">Shoot tissue taken approximately 20 cm above the soil surface</tissue>
    </source>
</reference>
<sequence>MMSTTGRSMLMDLGSPRCFLVTGGACPQLTCCK</sequence>
<organism evidence="1">
    <name type="scientific">Arundo donax</name>
    <name type="common">Giant reed</name>
    <name type="synonym">Donax arundinaceus</name>
    <dbReference type="NCBI Taxonomy" id="35708"/>
    <lineage>
        <taxon>Eukaryota</taxon>
        <taxon>Viridiplantae</taxon>
        <taxon>Streptophyta</taxon>
        <taxon>Embryophyta</taxon>
        <taxon>Tracheophyta</taxon>
        <taxon>Spermatophyta</taxon>
        <taxon>Magnoliopsida</taxon>
        <taxon>Liliopsida</taxon>
        <taxon>Poales</taxon>
        <taxon>Poaceae</taxon>
        <taxon>PACMAD clade</taxon>
        <taxon>Arundinoideae</taxon>
        <taxon>Arundineae</taxon>
        <taxon>Arundo</taxon>
    </lineage>
</organism>
<accession>A0A0A9AJ48</accession>
<dbReference type="EMBL" id="GBRH01246181">
    <property type="protein sequence ID" value="JAD51714.1"/>
    <property type="molecule type" value="Transcribed_RNA"/>
</dbReference>
<name>A0A0A9AJ48_ARUDO</name>
<evidence type="ECO:0000313" key="1">
    <source>
        <dbReference type="EMBL" id="JAD51714.1"/>
    </source>
</evidence>
<protein>
    <submittedName>
        <fullName evidence="1">Uncharacterized protein</fullName>
    </submittedName>
</protein>
<reference evidence="1" key="1">
    <citation type="submission" date="2014-09" db="EMBL/GenBank/DDBJ databases">
        <authorList>
            <person name="Magalhaes I.L.F."/>
            <person name="Oliveira U."/>
            <person name="Santos F.R."/>
            <person name="Vidigal T.H.D.A."/>
            <person name="Brescovit A.D."/>
            <person name="Santos A.J."/>
        </authorList>
    </citation>
    <scope>NUCLEOTIDE SEQUENCE</scope>
    <source>
        <tissue evidence="1">Shoot tissue taken approximately 20 cm above the soil surface</tissue>
    </source>
</reference>
<proteinExistence type="predicted"/>
<dbReference type="AlphaFoldDB" id="A0A0A9AJ48"/>